<comment type="caution">
    <text evidence="1">The sequence shown here is derived from an EMBL/GenBank/DDBJ whole genome shotgun (WGS) entry which is preliminary data.</text>
</comment>
<dbReference type="EMBL" id="JAUUDS010000012">
    <property type="protein sequence ID" value="MDP1028675.1"/>
    <property type="molecule type" value="Genomic_DNA"/>
</dbReference>
<accession>A0ABT9ENY4</accession>
<evidence type="ECO:0000313" key="2">
    <source>
        <dbReference type="Proteomes" id="UP001230685"/>
    </source>
</evidence>
<dbReference type="Proteomes" id="UP001230685">
    <property type="component" value="Unassembled WGS sequence"/>
</dbReference>
<evidence type="ECO:0000313" key="1">
    <source>
        <dbReference type="EMBL" id="MDP1028675.1"/>
    </source>
</evidence>
<sequence length="128" mass="14194">MTVNMGTINSATVVNQAAAHAAQAPAHYQRFIQWIGDGTGLPDTILHIHAGLAVLMVARVVTRRSLGSLVPLSVVVVAELFNEVMDRLIYHSWRWPDTLGDVANTLFWPLAICVGIRLRPMIDRRRGR</sequence>
<name>A0ABT9ENY4_9SPHN</name>
<dbReference type="RefSeq" id="WP_305174410.1">
    <property type="nucleotide sequence ID" value="NZ_JAUUDS010000012.1"/>
</dbReference>
<reference evidence="1 2" key="1">
    <citation type="submission" date="2023-07" db="EMBL/GenBank/DDBJ databases">
        <authorList>
            <person name="Kim M.K."/>
        </authorList>
    </citation>
    <scope>NUCLEOTIDE SEQUENCE [LARGE SCALE GENOMIC DNA]</scope>
    <source>
        <strain evidence="1 2">KR1UV-12</strain>
    </source>
</reference>
<protein>
    <recommendedName>
        <fullName evidence="3">VanZ-like domain-containing protein</fullName>
    </recommendedName>
</protein>
<proteinExistence type="predicted"/>
<evidence type="ECO:0008006" key="3">
    <source>
        <dbReference type="Google" id="ProtNLM"/>
    </source>
</evidence>
<gene>
    <name evidence="1" type="ORF">Q5H91_15750</name>
</gene>
<organism evidence="1 2">
    <name type="scientific">Sphingomonas aurea</name>
    <dbReference type="NCBI Taxonomy" id="3063994"/>
    <lineage>
        <taxon>Bacteria</taxon>
        <taxon>Pseudomonadati</taxon>
        <taxon>Pseudomonadota</taxon>
        <taxon>Alphaproteobacteria</taxon>
        <taxon>Sphingomonadales</taxon>
        <taxon>Sphingomonadaceae</taxon>
        <taxon>Sphingomonas</taxon>
    </lineage>
</organism>
<keyword evidence="2" id="KW-1185">Reference proteome</keyword>